<dbReference type="OrthoDB" id="3801600at2759"/>
<protein>
    <submittedName>
        <fullName evidence="2">Uncharacterized protein</fullName>
    </submittedName>
</protein>
<feature type="compositionally biased region" description="Polar residues" evidence="1">
    <location>
        <begin position="257"/>
        <end position="274"/>
    </location>
</feature>
<feature type="region of interest" description="Disordered" evidence="1">
    <location>
        <begin position="791"/>
        <end position="814"/>
    </location>
</feature>
<feature type="region of interest" description="Disordered" evidence="1">
    <location>
        <begin position="1175"/>
        <end position="1214"/>
    </location>
</feature>
<gene>
    <name evidence="2" type="ORF">K432DRAFT_183191</name>
</gene>
<feature type="compositionally biased region" description="Polar residues" evidence="1">
    <location>
        <begin position="585"/>
        <end position="603"/>
    </location>
</feature>
<sequence>MCKYRYVYYSACGHQELTLFDYCEAARRIVSFPSHWPTSSHFDPSYEASSPLEGVELLDFSDFSSLNLTTSLDSFSGSTASTRELHPHRERDFDWINSQLPSMETSSKPELTSSWVDAAMCQNPRVQTDTHPDVHTNYHFDLSDPTAMPMQERCDGDGQNLDITVSFGFGMDTCSGFTTELIHNDGKVKEIVARFESGLPNRGESRESPSDEARVCTDDLEEVPISGSTCVGLFTVPNPKDLENEAVSFESFPPLRSSANSMTSPRDSNCSRPQGNGKVRSASWAQIAAGHIEESQEHTKFSQSHYNCEHSTESPSTSSLGEAIVKNTEATMSENATLNFGDIDLSPAMTERPGPNSPRKPIPSHWLPKSKAPMLKTAQRAADRETRKKGSPSDSIKDCAFKTVRGRRDTVEARKDPASDTATFLTKEAAEPVDGDLSAKTHVLSSRLRSAPSKAALKSSSCSPARENKKPLYTYKTTVSPARSPLHIKPKEAEKGASTRNLEPGNGDSGRTSPAETAYNTALPSPHTESAESSTSLPSNLTEKSRIVPCTLLGRERCKTKRAGVPQLAPLKIPPSKSAFGLESKSPNLTSSDGGSITSSPASPSRIPRMTFKFTHKGASAASSPGNSTRRTANPLKHREMTNSLSNTKRDSHSEEALAVKIHRQPPEALDKHLPSTEAFINPTEHVEVSVVAIGVREEPSEAEKIFKRNLHENGTVGLCPHTGGTEATGAIESPSNSAGTTRIFSHANPDKTASVNLNPSNAVGDSIETVLSSGELLRFRLQPAAISFASTSGKPSQLEGQPKHVAQQETMESTASNALSSRTALEADSMPLPPVLTSDVLEVASSIPRYAGTSDNEEWIPAARVTAKREEESKAPVEDETGPSILEMPFVDPAIIISGTRSAHPEQTESTAFSQNIPNSFSMSPNQNNFTSAEDSIAGTTDTTSICSTSKVASISMDLNSQKRSASIWKKTSPTRGRQQQSEATVASLSTLNVSPDSTRASDLRATAPAFIPMKTDVSPTRPALPVEWSHDLYQYNYSMIDPLSYAMYQPIMEPNQVSCPTSPRRSPTRKAKKSNMKNKNKKFQTIGDNVEPPPSSNGQLVNKDTPLEAALSSETCAAPAMAIEGQTFNLPTAPRDHGALISHSEVHQGSEYKNWTETSMPFVKQLNEISLQSAGRHRDQSEGSTSYQDWYARSTADPVPRKSPPRGTYSSYNKYATARRNQRGAFRQAANGLYSGPGSNMNRCTPSNAVPLSSTVPFPNPVPPPYGSNLSFTHSNNGGPTEYLGYSYVVSQPCGNYEVEMATEYGGGICQKCSP</sequence>
<evidence type="ECO:0000313" key="2">
    <source>
        <dbReference type="EMBL" id="OCK83389.1"/>
    </source>
</evidence>
<feature type="compositionally biased region" description="Polar residues" evidence="1">
    <location>
        <begin position="509"/>
        <end position="542"/>
    </location>
</feature>
<feature type="region of interest" description="Disordered" evidence="1">
    <location>
        <begin position="253"/>
        <end position="320"/>
    </location>
</feature>
<accession>A0A8E2JIK8</accession>
<feature type="compositionally biased region" description="Polar residues" evidence="1">
    <location>
        <begin position="791"/>
        <end position="800"/>
    </location>
</feature>
<feature type="region of interest" description="Disordered" evidence="1">
    <location>
        <begin position="967"/>
        <end position="988"/>
    </location>
</feature>
<feature type="compositionally biased region" description="Polar residues" evidence="1">
    <location>
        <begin position="1057"/>
        <end position="1067"/>
    </location>
</feature>
<feature type="compositionally biased region" description="Polar residues" evidence="1">
    <location>
        <begin position="621"/>
        <end position="632"/>
    </location>
</feature>
<keyword evidence="3" id="KW-1185">Reference proteome</keyword>
<evidence type="ECO:0000313" key="3">
    <source>
        <dbReference type="Proteomes" id="UP000250266"/>
    </source>
</evidence>
<feature type="compositionally biased region" description="Basic residues" evidence="1">
    <location>
        <begin position="1068"/>
        <end position="1084"/>
    </location>
</feature>
<feature type="region of interest" description="Disordered" evidence="1">
    <location>
        <begin position="1057"/>
        <end position="1101"/>
    </location>
</feature>
<feature type="compositionally biased region" description="Basic and acidic residues" evidence="1">
    <location>
        <begin position="291"/>
        <end position="300"/>
    </location>
</feature>
<feature type="region of interest" description="Disordered" evidence="1">
    <location>
        <begin position="335"/>
        <end position="397"/>
    </location>
</feature>
<evidence type="ECO:0000256" key="1">
    <source>
        <dbReference type="SAM" id="MobiDB-lite"/>
    </source>
</evidence>
<proteinExistence type="predicted"/>
<feature type="region of interest" description="Disordered" evidence="1">
    <location>
        <begin position="446"/>
        <end position="542"/>
    </location>
</feature>
<reference evidence="2 3" key="1">
    <citation type="journal article" date="2016" name="Nat. Commun.">
        <title>Ectomycorrhizal ecology is imprinted in the genome of the dominant symbiotic fungus Cenococcum geophilum.</title>
        <authorList>
            <consortium name="DOE Joint Genome Institute"/>
            <person name="Peter M."/>
            <person name="Kohler A."/>
            <person name="Ohm R.A."/>
            <person name="Kuo A."/>
            <person name="Krutzmann J."/>
            <person name="Morin E."/>
            <person name="Arend M."/>
            <person name="Barry K.W."/>
            <person name="Binder M."/>
            <person name="Choi C."/>
            <person name="Clum A."/>
            <person name="Copeland A."/>
            <person name="Grisel N."/>
            <person name="Haridas S."/>
            <person name="Kipfer T."/>
            <person name="LaButti K."/>
            <person name="Lindquist E."/>
            <person name="Lipzen A."/>
            <person name="Maire R."/>
            <person name="Meier B."/>
            <person name="Mihaltcheva S."/>
            <person name="Molinier V."/>
            <person name="Murat C."/>
            <person name="Poggeler S."/>
            <person name="Quandt C.A."/>
            <person name="Sperisen C."/>
            <person name="Tritt A."/>
            <person name="Tisserant E."/>
            <person name="Crous P.W."/>
            <person name="Henrissat B."/>
            <person name="Nehls U."/>
            <person name="Egli S."/>
            <person name="Spatafora J.W."/>
            <person name="Grigoriev I.V."/>
            <person name="Martin F.M."/>
        </authorList>
    </citation>
    <scope>NUCLEOTIDE SEQUENCE [LARGE SCALE GENOMIC DNA]</scope>
    <source>
        <strain evidence="2 3">CBS 459.81</strain>
    </source>
</reference>
<dbReference type="Proteomes" id="UP000250266">
    <property type="component" value="Unassembled WGS sequence"/>
</dbReference>
<organism evidence="2 3">
    <name type="scientific">Lepidopterella palustris CBS 459.81</name>
    <dbReference type="NCBI Taxonomy" id="1314670"/>
    <lineage>
        <taxon>Eukaryota</taxon>
        <taxon>Fungi</taxon>
        <taxon>Dikarya</taxon>
        <taxon>Ascomycota</taxon>
        <taxon>Pezizomycotina</taxon>
        <taxon>Dothideomycetes</taxon>
        <taxon>Pleosporomycetidae</taxon>
        <taxon>Mytilinidiales</taxon>
        <taxon>Argynnaceae</taxon>
        <taxon>Lepidopterella</taxon>
    </lineage>
</organism>
<name>A0A8E2JIK8_9PEZI</name>
<feature type="compositionally biased region" description="Low complexity" evidence="1">
    <location>
        <begin position="450"/>
        <end position="465"/>
    </location>
</feature>
<dbReference type="EMBL" id="KV744862">
    <property type="protein sequence ID" value="OCK83389.1"/>
    <property type="molecule type" value="Genomic_DNA"/>
</dbReference>
<feature type="region of interest" description="Disordered" evidence="1">
    <location>
        <begin position="569"/>
        <end position="655"/>
    </location>
</feature>